<comment type="caution">
    <text evidence="2">The sequence shown here is derived from an EMBL/GenBank/DDBJ whole genome shotgun (WGS) entry which is preliminary data.</text>
</comment>
<accession>A0A229RQB5</accession>
<dbReference type="AlphaFoldDB" id="A0A229RQB5"/>
<dbReference type="OrthoDB" id="5174513at2"/>
<dbReference type="InterPro" id="IPR000600">
    <property type="entry name" value="ROK"/>
</dbReference>
<protein>
    <submittedName>
        <fullName evidence="2">Transcriptional regulator</fullName>
    </submittedName>
</protein>
<keyword evidence="3" id="KW-1185">Reference proteome</keyword>
<evidence type="ECO:0000313" key="2">
    <source>
        <dbReference type="EMBL" id="OXM48868.1"/>
    </source>
</evidence>
<reference evidence="2 3" key="1">
    <citation type="submission" date="2017-07" db="EMBL/GenBank/DDBJ databases">
        <title>Amycolatopsis alba DSM 44262 Genome sequencing and assembly.</title>
        <authorList>
            <person name="Kaur N."/>
            <person name="Mayilraj S."/>
        </authorList>
    </citation>
    <scope>NUCLEOTIDE SEQUENCE [LARGE SCALE GENOMIC DNA]</scope>
    <source>
        <strain evidence="2 3">DSM 44262</strain>
    </source>
</reference>
<dbReference type="Proteomes" id="UP000215563">
    <property type="component" value="Unassembled WGS sequence"/>
</dbReference>
<dbReference type="PANTHER" id="PTHR18964:SF149">
    <property type="entry name" value="BIFUNCTIONAL UDP-N-ACETYLGLUCOSAMINE 2-EPIMERASE_N-ACETYLMANNOSAMINE KINASE"/>
    <property type="match status" value="1"/>
</dbReference>
<dbReference type="InterPro" id="IPR043129">
    <property type="entry name" value="ATPase_NBD"/>
</dbReference>
<comment type="similarity">
    <text evidence="1">Belongs to the ROK (NagC/XylR) family.</text>
</comment>
<dbReference type="EMBL" id="NMQU01000057">
    <property type="protein sequence ID" value="OXM48868.1"/>
    <property type="molecule type" value="Genomic_DNA"/>
</dbReference>
<sequence>MGGEAAGGPRPGEALAGSVTTSYVRTMNKLVVQTTAAYPQPSESAAARLLQLVHLTGSVPRAEATAKLGLPRSTASEAVSELVALGLIAQGPPARRAGAPRGRPSPQLYPDPAGPVVVVARLDSSEAELAVVELGGSVAQRRRIPLPAWGSDPRTTLSALAGLMREAVAESGRPCAGAAVGLAGMVRATDGLVHSALHLDWKSVPAAEILAAELPEIPRVEVGKDASYAALAEHCRGAGRGARTLLTLTCEHLGIGGAVLQQGVPFTGAGHAVEAGHVVVDPAGQPCPCGMRGCLEVSADGRALLKGTPSDPGDPAEVEDLLRRAAAGEPPAAARIAAAAANLGRALASLTNLFDPDRVALSGLLGEYLRIAPDRIHAELEASVVARTQSPEVVVGSVASPVLIGAAEQAFGRLLATPCLMATASPTRSRVVVR</sequence>
<gene>
    <name evidence="2" type="ORF">CFP75_20635</name>
</gene>
<dbReference type="SUPFAM" id="SSF53067">
    <property type="entry name" value="Actin-like ATPase domain"/>
    <property type="match status" value="1"/>
</dbReference>
<name>A0A229RQB5_AMYAL</name>
<dbReference type="SUPFAM" id="SSF46785">
    <property type="entry name" value="Winged helix' DNA-binding domain"/>
    <property type="match status" value="1"/>
</dbReference>
<evidence type="ECO:0000313" key="3">
    <source>
        <dbReference type="Proteomes" id="UP000215563"/>
    </source>
</evidence>
<dbReference type="Gene3D" id="1.10.10.10">
    <property type="entry name" value="Winged helix-like DNA-binding domain superfamily/Winged helix DNA-binding domain"/>
    <property type="match status" value="1"/>
</dbReference>
<dbReference type="Gene3D" id="3.30.420.40">
    <property type="match status" value="2"/>
</dbReference>
<dbReference type="Pfam" id="PF00480">
    <property type="entry name" value="ROK"/>
    <property type="match status" value="1"/>
</dbReference>
<dbReference type="InterPro" id="IPR036390">
    <property type="entry name" value="WH_DNA-bd_sf"/>
</dbReference>
<organism evidence="2 3">
    <name type="scientific">Amycolatopsis alba DSM 44262</name>
    <dbReference type="NCBI Taxonomy" id="1125972"/>
    <lineage>
        <taxon>Bacteria</taxon>
        <taxon>Bacillati</taxon>
        <taxon>Actinomycetota</taxon>
        <taxon>Actinomycetes</taxon>
        <taxon>Pseudonocardiales</taxon>
        <taxon>Pseudonocardiaceae</taxon>
        <taxon>Amycolatopsis</taxon>
    </lineage>
</organism>
<proteinExistence type="inferred from homology"/>
<dbReference type="PANTHER" id="PTHR18964">
    <property type="entry name" value="ROK (REPRESSOR, ORF, KINASE) FAMILY"/>
    <property type="match status" value="1"/>
</dbReference>
<evidence type="ECO:0000256" key="1">
    <source>
        <dbReference type="ARBA" id="ARBA00006479"/>
    </source>
</evidence>
<dbReference type="InterPro" id="IPR036388">
    <property type="entry name" value="WH-like_DNA-bd_sf"/>
</dbReference>